<organism evidence="3 4">
    <name type="scientific">Noviherbaspirillum pedocola</name>
    <dbReference type="NCBI Taxonomy" id="2801341"/>
    <lineage>
        <taxon>Bacteria</taxon>
        <taxon>Pseudomonadati</taxon>
        <taxon>Pseudomonadota</taxon>
        <taxon>Betaproteobacteria</taxon>
        <taxon>Burkholderiales</taxon>
        <taxon>Oxalobacteraceae</taxon>
        <taxon>Noviherbaspirillum</taxon>
    </lineage>
</organism>
<feature type="chain" id="PRO_5037588519" evidence="1">
    <location>
        <begin position="21"/>
        <end position="201"/>
    </location>
</feature>
<dbReference type="NCBIfam" id="TIGR02595">
    <property type="entry name" value="PEP_CTERM"/>
    <property type="match status" value="1"/>
</dbReference>
<dbReference type="AlphaFoldDB" id="A0A934SZ68"/>
<reference evidence="3" key="1">
    <citation type="submission" date="2021-01" db="EMBL/GenBank/DDBJ databases">
        <title>Genome sequence of strain Noviherbaspirillum sp. DKR-6.</title>
        <authorList>
            <person name="Chaudhary D.K."/>
        </authorList>
    </citation>
    <scope>NUCLEOTIDE SEQUENCE</scope>
    <source>
        <strain evidence="3">DKR-6</strain>
    </source>
</reference>
<evidence type="ECO:0000256" key="1">
    <source>
        <dbReference type="SAM" id="SignalP"/>
    </source>
</evidence>
<accession>A0A934SZ68</accession>
<sequence length="201" mass="21979">MKQFATILFAALVPLSAARAALVDVGSPLGQSTAVLDTSTGLEWLKLSATDGETPDQVFAQIAPGGLLQGYRYATVTELTCGLFAPQLGRSGCLYTGNTTDVGPVLAFMDRFGKSFDQVGLFQPMFVEGQTPMVYGEFWHLTRFTDAQLVDFDTQLVNLRNTQPADHWLVRQVPEPSSSMLFGIAALALATRAWRTRRRMP</sequence>
<gene>
    <name evidence="3" type="ORF">JJB74_27385</name>
</gene>
<dbReference type="RefSeq" id="WP_200597516.1">
    <property type="nucleotide sequence ID" value="NZ_JAEPBG010000020.1"/>
</dbReference>
<protein>
    <submittedName>
        <fullName evidence="3">PEP-CTERM sorting domain-containing protein</fullName>
    </submittedName>
</protein>
<proteinExistence type="predicted"/>
<dbReference type="Pfam" id="PF07589">
    <property type="entry name" value="PEP-CTERM"/>
    <property type="match status" value="1"/>
</dbReference>
<evidence type="ECO:0000259" key="2">
    <source>
        <dbReference type="Pfam" id="PF07589"/>
    </source>
</evidence>
<evidence type="ECO:0000313" key="4">
    <source>
        <dbReference type="Proteomes" id="UP000622890"/>
    </source>
</evidence>
<comment type="caution">
    <text evidence="3">The sequence shown here is derived from an EMBL/GenBank/DDBJ whole genome shotgun (WGS) entry which is preliminary data.</text>
</comment>
<feature type="domain" description="Ice-binding protein C-terminal" evidence="2">
    <location>
        <begin position="172"/>
        <end position="198"/>
    </location>
</feature>
<evidence type="ECO:0000313" key="3">
    <source>
        <dbReference type="EMBL" id="MBK4738363.1"/>
    </source>
</evidence>
<feature type="signal peptide" evidence="1">
    <location>
        <begin position="1"/>
        <end position="20"/>
    </location>
</feature>
<dbReference type="EMBL" id="JAEPBG010000020">
    <property type="protein sequence ID" value="MBK4738363.1"/>
    <property type="molecule type" value="Genomic_DNA"/>
</dbReference>
<name>A0A934SZ68_9BURK</name>
<keyword evidence="4" id="KW-1185">Reference proteome</keyword>
<dbReference type="Proteomes" id="UP000622890">
    <property type="component" value="Unassembled WGS sequence"/>
</dbReference>
<keyword evidence="1" id="KW-0732">Signal</keyword>
<dbReference type="InterPro" id="IPR013424">
    <property type="entry name" value="Ice-binding_C"/>
</dbReference>